<evidence type="ECO:0000313" key="3">
    <source>
        <dbReference type="Proteomes" id="UP001500016"/>
    </source>
</evidence>
<name>A0ABN2X0T9_9ACTN</name>
<dbReference type="EMBL" id="BAAAPE010000028">
    <property type="protein sequence ID" value="GAA2102924.1"/>
    <property type="molecule type" value="Genomic_DNA"/>
</dbReference>
<evidence type="ECO:0000313" key="2">
    <source>
        <dbReference type="EMBL" id="GAA2102924.1"/>
    </source>
</evidence>
<proteinExistence type="predicted"/>
<dbReference type="Proteomes" id="UP001500016">
    <property type="component" value="Unassembled WGS sequence"/>
</dbReference>
<protein>
    <submittedName>
        <fullName evidence="2">Uncharacterized protein</fullName>
    </submittedName>
</protein>
<gene>
    <name evidence="2" type="ORF">GCM10009801_77310</name>
</gene>
<organism evidence="2 3">
    <name type="scientific">Streptomyces albiaxialis</name>
    <dbReference type="NCBI Taxonomy" id="329523"/>
    <lineage>
        <taxon>Bacteria</taxon>
        <taxon>Bacillati</taxon>
        <taxon>Actinomycetota</taxon>
        <taxon>Actinomycetes</taxon>
        <taxon>Kitasatosporales</taxon>
        <taxon>Streptomycetaceae</taxon>
        <taxon>Streptomyces</taxon>
    </lineage>
</organism>
<accession>A0ABN2X0T9</accession>
<feature type="region of interest" description="Disordered" evidence="1">
    <location>
        <begin position="1"/>
        <end position="24"/>
    </location>
</feature>
<comment type="caution">
    <text evidence="2">The sequence shown here is derived from an EMBL/GenBank/DDBJ whole genome shotgun (WGS) entry which is preliminary data.</text>
</comment>
<reference evidence="2 3" key="1">
    <citation type="journal article" date="2019" name="Int. J. Syst. Evol. Microbiol.">
        <title>The Global Catalogue of Microorganisms (GCM) 10K type strain sequencing project: providing services to taxonomists for standard genome sequencing and annotation.</title>
        <authorList>
            <consortium name="The Broad Institute Genomics Platform"/>
            <consortium name="The Broad Institute Genome Sequencing Center for Infectious Disease"/>
            <person name="Wu L."/>
            <person name="Ma J."/>
        </authorList>
    </citation>
    <scope>NUCLEOTIDE SEQUENCE [LARGE SCALE GENOMIC DNA]</scope>
    <source>
        <strain evidence="2 3">JCM 15478</strain>
    </source>
</reference>
<dbReference type="RefSeq" id="WP_344535250.1">
    <property type="nucleotide sequence ID" value="NZ_BAAAPE010000028.1"/>
</dbReference>
<sequence>MRGGAGDGDEIHWRRELPQSNRAASWRARQKLGGTARAMLRAGALAARERAGYYGLRFERHADAYAERAAWDDGNGEEQGGRRLTARLPVGDETARRPLVTLARALRATADAVRHYRATGGMEGFDAAVRRGVCQELTEAVHQMVRGTEGVRIWVAWSDAAGTPEGCPERPVVFTPGDLPALEQAGQRYVREEPSVPVRVTGTVVRLRRPGPGGPGSVRLRVLAGAEVAQIRARLDEEAYRTAVHAHLAGLPLRLSGVLESRGGFRRVSGAHGVAPVAVPEAERERLLKGLRDGLDGFGRGMAGPGR</sequence>
<evidence type="ECO:0000256" key="1">
    <source>
        <dbReference type="SAM" id="MobiDB-lite"/>
    </source>
</evidence>
<keyword evidence="3" id="KW-1185">Reference proteome</keyword>